<reference evidence="2 3" key="1">
    <citation type="journal article" date="2019" name="Int. J. Syst. Evol. Microbiol.">
        <title>The Global Catalogue of Microorganisms (GCM) 10K type strain sequencing project: providing services to taxonomists for standard genome sequencing and annotation.</title>
        <authorList>
            <consortium name="The Broad Institute Genomics Platform"/>
            <consortium name="The Broad Institute Genome Sequencing Center for Infectious Disease"/>
            <person name="Wu L."/>
            <person name="Ma J."/>
        </authorList>
    </citation>
    <scope>NUCLEOTIDE SEQUENCE [LARGE SCALE GENOMIC DNA]</scope>
    <source>
        <strain evidence="2 3">JCM 10696</strain>
    </source>
</reference>
<name>A0ABN1RT05_9ACTN</name>
<feature type="transmembrane region" description="Helical" evidence="1">
    <location>
        <begin position="947"/>
        <end position="968"/>
    </location>
</feature>
<organism evidence="2 3">
    <name type="scientific">Actinocorallia libanotica</name>
    <dbReference type="NCBI Taxonomy" id="46162"/>
    <lineage>
        <taxon>Bacteria</taxon>
        <taxon>Bacillati</taxon>
        <taxon>Actinomycetota</taxon>
        <taxon>Actinomycetes</taxon>
        <taxon>Streptosporangiales</taxon>
        <taxon>Thermomonosporaceae</taxon>
        <taxon>Actinocorallia</taxon>
    </lineage>
</organism>
<keyword evidence="1" id="KW-0812">Transmembrane</keyword>
<keyword evidence="1" id="KW-0472">Membrane</keyword>
<comment type="caution">
    <text evidence="2">The sequence shown here is derived from an EMBL/GenBank/DDBJ whole genome shotgun (WGS) entry which is preliminary data.</text>
</comment>
<evidence type="ECO:0000313" key="3">
    <source>
        <dbReference type="Proteomes" id="UP001500665"/>
    </source>
</evidence>
<gene>
    <name evidence="2" type="ORF">GCM10009550_58340</name>
</gene>
<protein>
    <recommendedName>
        <fullName evidence="4">Membrane-associated oxidoreductase</fullName>
    </recommendedName>
</protein>
<keyword evidence="3" id="KW-1185">Reference proteome</keyword>
<evidence type="ECO:0000256" key="1">
    <source>
        <dbReference type="SAM" id="Phobius"/>
    </source>
</evidence>
<evidence type="ECO:0008006" key="4">
    <source>
        <dbReference type="Google" id="ProtNLM"/>
    </source>
</evidence>
<evidence type="ECO:0000313" key="2">
    <source>
        <dbReference type="EMBL" id="GAA0963177.1"/>
    </source>
</evidence>
<dbReference type="Proteomes" id="UP001500665">
    <property type="component" value="Unassembled WGS sequence"/>
</dbReference>
<dbReference type="RefSeq" id="WP_344244215.1">
    <property type="nucleotide sequence ID" value="NZ_BAAAHH010000029.1"/>
</dbReference>
<accession>A0ABN1RT05</accession>
<proteinExistence type="predicted"/>
<keyword evidence="1" id="KW-1133">Transmembrane helix</keyword>
<sequence length="974" mass="102331">MGPDDLTATERRLYAAVADGRPVDLREAEDRTVRAAALTLLLHDPPPPVGVPGLRLRGARVTGRLRLRGTVIDLPLVFTECEFDEPPQLMESLTRTLRFTRCRMPGLGLARLRLDGVLSLKESVVAGRVDLDHAQIDGELHLSGAVLECDPAGDALHAEGLQVTGVACFDRGFTATGSVRLPHARFGSMLRLSDAVIGVAGQWGALYLDNAHVAGSITLRAASVNNPGGVAIAAGGLQANGALWLNHGFEAVGEVRFIGAALRAPLTLSDAVLKDGSLNLEASVLTGLHAPGIVVEGGQIRLVNARLTGDLELSGARLEAARDGVALAADGMTATAARLSRLHADGLLSLVDARVTGDLDLGEARLDTDGRALDASGLVAGKVQARDLQARGLLVFDNAQLTRELELVGASLGADDGLSLSADGLTAGELAADGLTAAGRVSLLGGQISGDVLLSEARIGADGQGRAVAAAGLQAVHFVADEAVFAGRVSLRGAQVAGDFRLIGTRITGDHDGMALLCNGLAAGQVLLNRTHARGRIALRNAQITADLSAEDAVFVSDGEGRAFSGEGLSAVNARMARLRAEGKVSLRGSQFSGVVELADAHLTAAGADPALLASWMTAGGLLLSGLAADGRIVLRGTQVTGQTYLDGARLAGDGEHSIVADGLHTRTLRLHGARLTGEFNLRGARITDQLFALESEFTNPGGVALRLSLAEVVGDVFLERTVFTGALRAAEARIGRTLQLRETVHEQPDGRALQAKGLQAGRLVLHPARLTGTVQLSHARLGILEDDTARWPEAIELDGLTYEALEPRLDPQARLDWLARDPRGFQPQPYEQLAAHYTALGQQHHAQTVLLARERRQGRTASGAGRVWSGLQDLTVGYGYQPARAAAWLALLVAIGSVVFALSPPRPIKADEHPAFNPVMYTVDLLLPIVDLGQERAFNPVDLYQWFSYLLVAAGWILATTIAAGAARTIGRR</sequence>
<dbReference type="EMBL" id="BAAAHH010000029">
    <property type="protein sequence ID" value="GAA0963177.1"/>
    <property type="molecule type" value="Genomic_DNA"/>
</dbReference>